<dbReference type="SMART" id="SM00439">
    <property type="entry name" value="BAH"/>
    <property type="match status" value="1"/>
</dbReference>
<feature type="compositionally biased region" description="Polar residues" evidence="8">
    <location>
        <begin position="596"/>
        <end position="611"/>
    </location>
</feature>
<dbReference type="GO" id="GO:0003682">
    <property type="term" value="F:chromatin binding"/>
    <property type="evidence" value="ECO:0007669"/>
    <property type="project" value="InterPro"/>
</dbReference>
<gene>
    <name evidence="12" type="ORF">BpHYR1_028606</name>
</gene>
<dbReference type="Gene3D" id="1.10.10.60">
    <property type="entry name" value="Homeodomain-like"/>
    <property type="match status" value="1"/>
</dbReference>
<dbReference type="GO" id="GO:0008270">
    <property type="term" value="F:zinc ion binding"/>
    <property type="evidence" value="ECO:0007669"/>
    <property type="project" value="UniProtKB-KW"/>
</dbReference>
<dbReference type="AlphaFoldDB" id="A0A3M7QRB9"/>
<keyword evidence="7" id="KW-0539">Nucleus</keyword>
<dbReference type="EMBL" id="REGN01005323">
    <property type="protein sequence ID" value="RNA13823.1"/>
    <property type="molecule type" value="Genomic_DNA"/>
</dbReference>
<evidence type="ECO:0000313" key="13">
    <source>
        <dbReference type="Proteomes" id="UP000276133"/>
    </source>
</evidence>
<evidence type="ECO:0000256" key="4">
    <source>
        <dbReference type="ARBA" id="ARBA00022833"/>
    </source>
</evidence>
<protein>
    <submittedName>
        <fullName evidence="12">Arginine-glutamic acid dipeptide repeats-like isoform X1</fullName>
    </submittedName>
</protein>
<dbReference type="SUPFAM" id="SSF46689">
    <property type="entry name" value="Homeodomain-like"/>
    <property type="match status" value="1"/>
</dbReference>
<proteinExistence type="predicted"/>
<feature type="compositionally biased region" description="Polar residues" evidence="8">
    <location>
        <begin position="554"/>
        <end position="563"/>
    </location>
</feature>
<comment type="subcellular location">
    <subcellularLocation>
        <location evidence="1">Nucleus</location>
    </subcellularLocation>
</comment>
<dbReference type="InterPro" id="IPR000949">
    <property type="entry name" value="ELM2_dom"/>
</dbReference>
<dbReference type="Gene3D" id="2.30.30.490">
    <property type="match status" value="1"/>
</dbReference>
<keyword evidence="6" id="KW-0804">Transcription</keyword>
<dbReference type="SMART" id="SM00717">
    <property type="entry name" value="SANT"/>
    <property type="match status" value="1"/>
</dbReference>
<dbReference type="InterPro" id="IPR001005">
    <property type="entry name" value="SANT/Myb"/>
</dbReference>
<feature type="domain" description="ELM2" evidence="10">
    <location>
        <begin position="249"/>
        <end position="355"/>
    </location>
</feature>
<dbReference type="Pfam" id="PF01426">
    <property type="entry name" value="BAH"/>
    <property type="match status" value="1"/>
</dbReference>
<dbReference type="InterPro" id="IPR043151">
    <property type="entry name" value="BAH_sf"/>
</dbReference>
<keyword evidence="13" id="KW-1185">Reference proteome</keyword>
<feature type="non-terminal residue" evidence="12">
    <location>
        <position position="611"/>
    </location>
</feature>
<dbReference type="Proteomes" id="UP000276133">
    <property type="component" value="Unassembled WGS sequence"/>
</dbReference>
<dbReference type="PROSITE" id="PS51038">
    <property type="entry name" value="BAH"/>
    <property type="match status" value="1"/>
</dbReference>
<reference evidence="12 13" key="1">
    <citation type="journal article" date="2018" name="Sci. Rep.">
        <title>Genomic signatures of local adaptation to the degree of environmental predictability in rotifers.</title>
        <authorList>
            <person name="Franch-Gras L."/>
            <person name="Hahn C."/>
            <person name="Garcia-Roger E.M."/>
            <person name="Carmona M.J."/>
            <person name="Serra M."/>
            <person name="Gomez A."/>
        </authorList>
    </citation>
    <scope>NUCLEOTIDE SEQUENCE [LARGE SCALE GENOMIC DNA]</scope>
    <source>
        <strain evidence="12">HYR1</strain>
    </source>
</reference>
<dbReference type="InterPro" id="IPR000679">
    <property type="entry name" value="Znf_GATA"/>
</dbReference>
<dbReference type="Pfam" id="PF00320">
    <property type="entry name" value="GATA"/>
    <property type="match status" value="1"/>
</dbReference>
<comment type="caution">
    <text evidence="12">The sequence shown here is derived from an EMBL/GenBank/DDBJ whole genome shotgun (WGS) entry which is preliminary data.</text>
</comment>
<dbReference type="FunFam" id="2.30.30.490:FF:000045">
    <property type="entry name" value="Predicted protein"/>
    <property type="match status" value="1"/>
</dbReference>
<evidence type="ECO:0000259" key="9">
    <source>
        <dbReference type="PROSITE" id="PS51038"/>
    </source>
</evidence>
<dbReference type="InterPro" id="IPR017884">
    <property type="entry name" value="SANT_dom"/>
</dbReference>
<evidence type="ECO:0000259" key="10">
    <source>
        <dbReference type="PROSITE" id="PS51156"/>
    </source>
</evidence>
<dbReference type="InterPro" id="IPR009057">
    <property type="entry name" value="Homeodomain-like_sf"/>
</dbReference>
<dbReference type="InterPro" id="IPR001025">
    <property type="entry name" value="BAH_dom"/>
</dbReference>
<dbReference type="CDD" id="cd11661">
    <property type="entry name" value="SANT_MTA3_like"/>
    <property type="match status" value="1"/>
</dbReference>
<feature type="compositionally biased region" description="Acidic residues" evidence="8">
    <location>
        <begin position="454"/>
        <end position="464"/>
    </location>
</feature>
<keyword evidence="3" id="KW-0863">Zinc-finger</keyword>
<dbReference type="GO" id="GO:0005634">
    <property type="term" value="C:nucleus"/>
    <property type="evidence" value="ECO:0007669"/>
    <property type="project" value="UniProtKB-SubCell"/>
</dbReference>
<keyword evidence="2" id="KW-0479">Metal-binding</keyword>
<evidence type="ECO:0000256" key="3">
    <source>
        <dbReference type="ARBA" id="ARBA00022771"/>
    </source>
</evidence>
<dbReference type="Pfam" id="PF01448">
    <property type="entry name" value="ELM2"/>
    <property type="match status" value="1"/>
</dbReference>
<accession>A0A3M7QRB9</accession>
<sequence>MDVLALRMTATANASSNPSPADFGCQNDVNNRTLANTTNFNHDESKNVLSLKNPIQNNDKPEKMDTVVPYSSRPLTFSTYRSYNGRARPSNNIQFKEENIPSYTDANGVVYRVSDHVYMDINKPNQPFAIAYILDFKLTKRDLVMIEVRWYYRPNEIPDGVYMPLMQDRLSENKNVANELIVLEPIIKGRELFASECKDIYPSSFIKGKCRVIHYQDILEAKHFKPFADTFFCILTYNPEARRLANTQGEIRVGPSHQAKLPPCVADPSAEQPADESDKWETCTWRYKSISDANLLTYLQAARSIAAFAGMCDRGNADDMYDAAQSDSTTIYAIDVLHDMQYDTSKALQYLVKNPMSAKAMDKKWTDDDQKKFVKGLRQYGKNFLRIRKELLAHKDTPDLVEFYYLWKKTPQAVNGRPRRRFTRPVSSNKRAANTSNANNSKKPNEQFSGGSEVDSDNNESDESSEQKTITNNANQCTNCFTTSSKDLQNGGRDNRLLCYDCRMYYKKYGELPKIASGVGCDAKKSKEMAKTLANNGVRSEESTDVKSEEVETNESTSAGNESDYQDYDQDVTDTNIEMNEDENGPRAEKRAKDPAQSNTTMNSDVNMKEC</sequence>
<dbReference type="Gene3D" id="4.10.1240.50">
    <property type="match status" value="1"/>
</dbReference>
<evidence type="ECO:0000259" key="11">
    <source>
        <dbReference type="PROSITE" id="PS51293"/>
    </source>
</evidence>
<dbReference type="PROSITE" id="PS51293">
    <property type="entry name" value="SANT"/>
    <property type="match status" value="1"/>
</dbReference>
<evidence type="ECO:0000256" key="6">
    <source>
        <dbReference type="ARBA" id="ARBA00023163"/>
    </source>
</evidence>
<feature type="domain" description="BAH" evidence="9">
    <location>
        <begin position="109"/>
        <end position="248"/>
    </location>
</feature>
<organism evidence="12 13">
    <name type="scientific">Brachionus plicatilis</name>
    <name type="common">Marine rotifer</name>
    <name type="synonym">Brachionus muelleri</name>
    <dbReference type="NCBI Taxonomy" id="10195"/>
    <lineage>
        <taxon>Eukaryota</taxon>
        <taxon>Metazoa</taxon>
        <taxon>Spiralia</taxon>
        <taxon>Gnathifera</taxon>
        <taxon>Rotifera</taxon>
        <taxon>Eurotatoria</taxon>
        <taxon>Monogononta</taxon>
        <taxon>Pseudotrocha</taxon>
        <taxon>Ploima</taxon>
        <taxon>Brachionidae</taxon>
        <taxon>Brachionus</taxon>
    </lineage>
</organism>
<feature type="compositionally biased region" description="Basic and acidic residues" evidence="8">
    <location>
        <begin position="539"/>
        <end position="550"/>
    </location>
</feature>
<feature type="compositionally biased region" description="Basic and acidic residues" evidence="8">
    <location>
        <begin position="584"/>
        <end position="594"/>
    </location>
</feature>
<dbReference type="OrthoDB" id="6147534at2759"/>
<dbReference type="SMART" id="SM01189">
    <property type="entry name" value="ELM2"/>
    <property type="match status" value="1"/>
</dbReference>
<evidence type="ECO:0000256" key="2">
    <source>
        <dbReference type="ARBA" id="ARBA00022723"/>
    </source>
</evidence>
<dbReference type="STRING" id="10195.A0A3M7QRB9"/>
<dbReference type="CDD" id="cd00202">
    <property type="entry name" value="ZnF_GATA"/>
    <property type="match status" value="1"/>
</dbReference>
<feature type="domain" description="SANT" evidence="11">
    <location>
        <begin position="360"/>
        <end position="412"/>
    </location>
</feature>
<dbReference type="PANTHER" id="PTHR13859:SF11">
    <property type="entry name" value="GRUNGE, ISOFORM J"/>
    <property type="match status" value="1"/>
</dbReference>
<name>A0A3M7QRB9_BRAPC</name>
<evidence type="ECO:0000313" key="12">
    <source>
        <dbReference type="EMBL" id="RNA13823.1"/>
    </source>
</evidence>
<dbReference type="GO" id="GO:0043565">
    <property type="term" value="F:sequence-specific DNA binding"/>
    <property type="evidence" value="ECO:0007669"/>
    <property type="project" value="InterPro"/>
</dbReference>
<feature type="compositionally biased region" description="Low complexity" evidence="8">
    <location>
        <begin position="427"/>
        <end position="442"/>
    </location>
</feature>
<evidence type="ECO:0000256" key="5">
    <source>
        <dbReference type="ARBA" id="ARBA00023015"/>
    </source>
</evidence>
<dbReference type="PROSITE" id="PS51156">
    <property type="entry name" value="ELM2"/>
    <property type="match status" value="1"/>
</dbReference>
<dbReference type="SMART" id="SM00401">
    <property type="entry name" value="ZnF_GATA"/>
    <property type="match status" value="1"/>
</dbReference>
<feature type="region of interest" description="Disordered" evidence="8">
    <location>
        <begin position="415"/>
        <end position="470"/>
    </location>
</feature>
<feature type="region of interest" description="Disordered" evidence="8">
    <location>
        <begin position="532"/>
        <end position="611"/>
    </location>
</feature>
<keyword evidence="5" id="KW-0805">Transcription regulation</keyword>
<evidence type="ECO:0000256" key="8">
    <source>
        <dbReference type="SAM" id="MobiDB-lite"/>
    </source>
</evidence>
<evidence type="ECO:0000256" key="7">
    <source>
        <dbReference type="ARBA" id="ARBA00023242"/>
    </source>
</evidence>
<keyword evidence="4" id="KW-0862">Zinc</keyword>
<dbReference type="PANTHER" id="PTHR13859">
    <property type="entry name" value="ATROPHIN-RELATED"/>
    <property type="match status" value="1"/>
</dbReference>
<dbReference type="GO" id="GO:0003714">
    <property type="term" value="F:transcription corepressor activity"/>
    <property type="evidence" value="ECO:0007669"/>
    <property type="project" value="TreeGrafter"/>
</dbReference>
<evidence type="ECO:0000256" key="1">
    <source>
        <dbReference type="ARBA" id="ARBA00004123"/>
    </source>
</evidence>
<dbReference type="FunFam" id="1.10.10.60:FF:000052">
    <property type="entry name" value="Arginine-glutamic acid dipeptide (RE) repeats"/>
    <property type="match status" value="1"/>
</dbReference>